<protein>
    <submittedName>
        <fullName evidence="1">Uncharacterized protein</fullName>
    </submittedName>
</protein>
<dbReference type="EMBL" id="QEAP01000027">
    <property type="protein sequence ID" value="TPX77148.1"/>
    <property type="molecule type" value="Genomic_DNA"/>
</dbReference>
<evidence type="ECO:0000313" key="1">
    <source>
        <dbReference type="EMBL" id="TPX77148.1"/>
    </source>
</evidence>
<gene>
    <name evidence="1" type="ORF">CcCBS67573_g01565</name>
</gene>
<evidence type="ECO:0000313" key="2">
    <source>
        <dbReference type="Proteomes" id="UP000320333"/>
    </source>
</evidence>
<proteinExistence type="predicted"/>
<sequence length="341" mass="37441">MVFPHPLLDDFRAGFNQHVDDYIDAPPNCGGYGQSFGCTCALCISQYGPTDGCNTGMFDPTSGCTFPQQQGTFGGGGYGALGHHRGRGRRGGLNQPSPWVYGGDFGWNQDNEFQVPCGRRSRMNRSRSQSLPRPWMNAFLSNQGPGSQRQTAFPPHFGMGTGWDGMNYGGINGPSEAVRFNIVKELLQDLRRNDFQAELIKTLLKKSKATRNRVGLVKALARGEQIPPFVISKLLAEDWILDSITETMVGQLADDRVMNRHADAIIQDALTGRPHLPHPFHQTSAERENFMFDSLAAKGVHRLTSPVARKTFVQPEAVRQVLETLAAGPPIGLGMAPGRNF</sequence>
<name>A0A507FNV8_9FUNG</name>
<keyword evidence="2" id="KW-1185">Reference proteome</keyword>
<accession>A0A507FNV8</accession>
<organism evidence="1 2">
    <name type="scientific">Chytriomyces confervae</name>
    <dbReference type="NCBI Taxonomy" id="246404"/>
    <lineage>
        <taxon>Eukaryota</taxon>
        <taxon>Fungi</taxon>
        <taxon>Fungi incertae sedis</taxon>
        <taxon>Chytridiomycota</taxon>
        <taxon>Chytridiomycota incertae sedis</taxon>
        <taxon>Chytridiomycetes</taxon>
        <taxon>Chytridiales</taxon>
        <taxon>Chytriomycetaceae</taxon>
        <taxon>Chytriomyces</taxon>
    </lineage>
</organism>
<dbReference type="Proteomes" id="UP000320333">
    <property type="component" value="Unassembled WGS sequence"/>
</dbReference>
<dbReference type="AlphaFoldDB" id="A0A507FNV8"/>
<dbReference type="OrthoDB" id="2117280at2759"/>
<comment type="caution">
    <text evidence="1">The sequence shown here is derived from an EMBL/GenBank/DDBJ whole genome shotgun (WGS) entry which is preliminary data.</text>
</comment>
<reference evidence="1 2" key="1">
    <citation type="journal article" date="2019" name="Sci. Rep.">
        <title>Comparative genomics of chytrid fungi reveal insights into the obligate biotrophic and pathogenic lifestyle of Synchytrium endobioticum.</title>
        <authorList>
            <person name="van de Vossenberg B.T.L.H."/>
            <person name="Warris S."/>
            <person name="Nguyen H.D.T."/>
            <person name="van Gent-Pelzer M.P.E."/>
            <person name="Joly D.L."/>
            <person name="van de Geest H.C."/>
            <person name="Bonants P.J.M."/>
            <person name="Smith D.S."/>
            <person name="Levesque C.A."/>
            <person name="van der Lee T.A.J."/>
        </authorList>
    </citation>
    <scope>NUCLEOTIDE SEQUENCE [LARGE SCALE GENOMIC DNA]</scope>
    <source>
        <strain evidence="1 2">CBS 675.73</strain>
    </source>
</reference>